<keyword evidence="3" id="KW-1185">Reference proteome</keyword>
<dbReference type="AlphaFoldDB" id="A0A6A5KNQ3"/>
<dbReference type="EMBL" id="ML975260">
    <property type="protein sequence ID" value="KAF1837562.1"/>
    <property type="molecule type" value="Genomic_DNA"/>
</dbReference>
<keyword evidence="1" id="KW-0472">Membrane</keyword>
<evidence type="ECO:0000313" key="2">
    <source>
        <dbReference type="EMBL" id="KAF1837562.1"/>
    </source>
</evidence>
<reference evidence="2" key="1">
    <citation type="submission" date="2020-01" db="EMBL/GenBank/DDBJ databases">
        <authorList>
            <consortium name="DOE Joint Genome Institute"/>
            <person name="Haridas S."/>
            <person name="Albert R."/>
            <person name="Binder M."/>
            <person name="Bloem J."/>
            <person name="Labutti K."/>
            <person name="Salamov A."/>
            <person name="Andreopoulos B."/>
            <person name="Baker S.E."/>
            <person name="Barry K."/>
            <person name="Bills G."/>
            <person name="Bluhm B.H."/>
            <person name="Cannon C."/>
            <person name="Castanera R."/>
            <person name="Culley D.E."/>
            <person name="Daum C."/>
            <person name="Ezra D."/>
            <person name="Gonzalez J.B."/>
            <person name="Henrissat B."/>
            <person name="Kuo A."/>
            <person name="Liang C."/>
            <person name="Lipzen A."/>
            <person name="Lutzoni F."/>
            <person name="Magnuson J."/>
            <person name="Mondo S."/>
            <person name="Nolan M."/>
            <person name="Ohm R."/>
            <person name="Pangilinan J."/>
            <person name="Park H.-J."/>
            <person name="Ramirez L."/>
            <person name="Alfaro M."/>
            <person name="Sun H."/>
            <person name="Tritt A."/>
            <person name="Yoshinaga Y."/>
            <person name="Zwiers L.-H."/>
            <person name="Turgeon B.G."/>
            <person name="Goodwin S.B."/>
            <person name="Spatafora J.W."/>
            <person name="Crous P.W."/>
            <person name="Grigoriev I.V."/>
        </authorList>
    </citation>
    <scope>NUCLEOTIDE SEQUENCE</scope>
    <source>
        <strain evidence="2">P77</strain>
    </source>
</reference>
<evidence type="ECO:0000256" key="1">
    <source>
        <dbReference type="SAM" id="Phobius"/>
    </source>
</evidence>
<name>A0A6A5KNQ3_9PLEO</name>
<feature type="transmembrane region" description="Helical" evidence="1">
    <location>
        <begin position="94"/>
        <end position="112"/>
    </location>
</feature>
<keyword evidence="1" id="KW-0812">Transmembrane</keyword>
<proteinExistence type="predicted"/>
<gene>
    <name evidence="2" type="ORF">BDW02DRAFT_565858</name>
</gene>
<dbReference type="Proteomes" id="UP000800040">
    <property type="component" value="Unassembled WGS sequence"/>
</dbReference>
<evidence type="ECO:0000313" key="3">
    <source>
        <dbReference type="Proteomes" id="UP000800040"/>
    </source>
</evidence>
<organism evidence="2 3">
    <name type="scientific">Decorospora gaudefroyi</name>
    <dbReference type="NCBI Taxonomy" id="184978"/>
    <lineage>
        <taxon>Eukaryota</taxon>
        <taxon>Fungi</taxon>
        <taxon>Dikarya</taxon>
        <taxon>Ascomycota</taxon>
        <taxon>Pezizomycotina</taxon>
        <taxon>Dothideomycetes</taxon>
        <taxon>Pleosporomycetidae</taxon>
        <taxon>Pleosporales</taxon>
        <taxon>Pleosporineae</taxon>
        <taxon>Pleosporaceae</taxon>
        <taxon>Decorospora</taxon>
    </lineage>
</organism>
<protein>
    <submittedName>
        <fullName evidence="2">Uncharacterized protein</fullName>
    </submittedName>
</protein>
<sequence>MSNTTPRRSSLYDRLEKLLIALYTHPLNAALAYPASFLRPQKRTYPTLVTAASHHLRAVQSTTAQLTFQLSLTVAVILLFITFSARVSREWHEMTLFLMVMLYTMMSSYVIVSVKPQDRIFFFHL</sequence>
<keyword evidence="1" id="KW-1133">Transmembrane helix</keyword>
<feature type="transmembrane region" description="Helical" evidence="1">
    <location>
        <begin position="66"/>
        <end position="88"/>
    </location>
</feature>
<accession>A0A6A5KNQ3</accession>